<feature type="non-terminal residue" evidence="3">
    <location>
        <position position="1"/>
    </location>
</feature>
<accession>A0A4P9WKS6</accession>
<dbReference type="PANTHER" id="PTHR21540:SF0">
    <property type="entry name" value="PHD FAMILY PROTEIN"/>
    <property type="match status" value="1"/>
</dbReference>
<gene>
    <name evidence="3" type="ORF">BDK51DRAFT_4885</name>
</gene>
<keyword evidence="4" id="KW-1185">Reference proteome</keyword>
<dbReference type="InterPro" id="IPR001841">
    <property type="entry name" value="Znf_RING"/>
</dbReference>
<feature type="non-terminal residue" evidence="3">
    <location>
        <position position="250"/>
    </location>
</feature>
<feature type="domain" description="RING-type" evidence="2">
    <location>
        <begin position="155"/>
        <end position="204"/>
    </location>
</feature>
<reference evidence="4" key="1">
    <citation type="journal article" date="2018" name="Nat. Microbiol.">
        <title>Leveraging single-cell genomics to expand the fungal tree of life.</title>
        <authorList>
            <person name="Ahrendt S.R."/>
            <person name="Quandt C.A."/>
            <person name="Ciobanu D."/>
            <person name="Clum A."/>
            <person name="Salamov A."/>
            <person name="Andreopoulos B."/>
            <person name="Cheng J.F."/>
            <person name="Woyke T."/>
            <person name="Pelin A."/>
            <person name="Henrissat B."/>
            <person name="Reynolds N.K."/>
            <person name="Benny G.L."/>
            <person name="Smith M.E."/>
            <person name="James T.Y."/>
            <person name="Grigoriev I.V."/>
        </authorList>
    </citation>
    <scope>NUCLEOTIDE SEQUENCE [LARGE SCALE GENOMIC DNA]</scope>
</reference>
<dbReference type="Gene3D" id="3.30.40.10">
    <property type="entry name" value="Zinc/RING finger domain, C3HC4 (zinc finger)"/>
    <property type="match status" value="1"/>
</dbReference>
<evidence type="ECO:0000259" key="2">
    <source>
        <dbReference type="PROSITE" id="PS50089"/>
    </source>
</evidence>
<dbReference type="EMBL" id="KZ994174">
    <property type="protein sequence ID" value="RKO93609.1"/>
    <property type="molecule type" value="Genomic_DNA"/>
</dbReference>
<name>A0A4P9WKS6_9FUNG</name>
<dbReference type="AlphaFoldDB" id="A0A4P9WKS6"/>
<dbReference type="Proteomes" id="UP000269721">
    <property type="component" value="Unassembled WGS sequence"/>
</dbReference>
<evidence type="ECO:0000313" key="4">
    <source>
        <dbReference type="Proteomes" id="UP000269721"/>
    </source>
</evidence>
<keyword evidence="1" id="KW-0862">Zinc</keyword>
<dbReference type="InterPro" id="IPR013083">
    <property type="entry name" value="Znf_RING/FYVE/PHD"/>
</dbReference>
<evidence type="ECO:0000313" key="3">
    <source>
        <dbReference type="EMBL" id="RKO93609.1"/>
    </source>
</evidence>
<dbReference type="SUPFAM" id="SSF57850">
    <property type="entry name" value="RING/U-box"/>
    <property type="match status" value="1"/>
</dbReference>
<evidence type="ECO:0000256" key="1">
    <source>
        <dbReference type="PROSITE-ProRule" id="PRU00175"/>
    </source>
</evidence>
<sequence>PVSLNDRVARAISQRIHMVERKKTSPISEEFSVLGSTGNIYTVNFSHVPSCTSPDFGKSTPCKYVVFVFCKVLGIPPYKLSIGRLGGTGKHYYLKALLTSELEEVFANARPEPTALASANIAAALRAATGEGEGEAEGTGAGEIKLKMRGPDDACPICFEEMLPPARLTHCTQSCGNALHTDCFQKLKAAKKRAHERVTCVYCRAEVAETSAVVAKSSPGRVSTKGYLNLGREAGLPSTRDLESYTWSGY</sequence>
<dbReference type="PROSITE" id="PS50089">
    <property type="entry name" value="ZF_RING_2"/>
    <property type="match status" value="1"/>
</dbReference>
<dbReference type="PANTHER" id="PTHR21540">
    <property type="entry name" value="RING FINGER AND SWIM DOMAIN-CONTAINING PROTEIN 2"/>
    <property type="match status" value="1"/>
</dbReference>
<protein>
    <recommendedName>
        <fullName evidence="2">RING-type domain-containing protein</fullName>
    </recommendedName>
</protein>
<organism evidence="3 4">
    <name type="scientific">Blyttiomyces helicus</name>
    <dbReference type="NCBI Taxonomy" id="388810"/>
    <lineage>
        <taxon>Eukaryota</taxon>
        <taxon>Fungi</taxon>
        <taxon>Fungi incertae sedis</taxon>
        <taxon>Chytridiomycota</taxon>
        <taxon>Chytridiomycota incertae sedis</taxon>
        <taxon>Chytridiomycetes</taxon>
        <taxon>Chytridiomycetes incertae sedis</taxon>
        <taxon>Blyttiomyces</taxon>
    </lineage>
</organism>
<dbReference type="GO" id="GO:0008270">
    <property type="term" value="F:zinc ion binding"/>
    <property type="evidence" value="ECO:0007669"/>
    <property type="project" value="UniProtKB-KW"/>
</dbReference>
<dbReference type="OrthoDB" id="2122982at2759"/>
<proteinExistence type="predicted"/>
<keyword evidence="1" id="KW-0479">Metal-binding</keyword>
<dbReference type="GO" id="GO:0061630">
    <property type="term" value="F:ubiquitin protein ligase activity"/>
    <property type="evidence" value="ECO:0007669"/>
    <property type="project" value="InterPro"/>
</dbReference>
<dbReference type="InterPro" id="IPR039903">
    <property type="entry name" value="Zswim2"/>
</dbReference>
<keyword evidence="1" id="KW-0863">Zinc-finger</keyword>